<evidence type="ECO:0000313" key="3">
    <source>
        <dbReference type="Proteomes" id="UP000031535"/>
    </source>
</evidence>
<evidence type="ECO:0000256" key="1">
    <source>
        <dbReference type="SAM" id="MobiDB-lite"/>
    </source>
</evidence>
<dbReference type="EMBL" id="JXDG01000022">
    <property type="protein sequence ID" value="KIH84099.1"/>
    <property type="molecule type" value="Genomic_DNA"/>
</dbReference>
<gene>
    <name evidence="2" type="ORF">UCMB321_2099</name>
</gene>
<name>A0A0C2EDT5_9PSED</name>
<feature type="region of interest" description="Disordered" evidence="1">
    <location>
        <begin position="134"/>
        <end position="189"/>
    </location>
</feature>
<dbReference type="Proteomes" id="UP000031535">
    <property type="component" value="Unassembled WGS sequence"/>
</dbReference>
<feature type="compositionally biased region" description="Polar residues" evidence="1">
    <location>
        <begin position="142"/>
        <end position="152"/>
    </location>
</feature>
<reference evidence="2 3" key="1">
    <citation type="submission" date="2015-01" db="EMBL/GenBank/DDBJ databases">
        <title>Complete genome of Pseudomonas batumici UCM B-321 producer of the batumin antibiotic with strong antistaphilococcal and potential anticancer activity.</title>
        <authorList>
            <person name="Klochko V.V."/>
            <person name="Zelena L.B."/>
            <person name="Elena K.A."/>
            <person name="Reva O.N."/>
        </authorList>
    </citation>
    <scope>NUCLEOTIDE SEQUENCE [LARGE SCALE GENOMIC DNA]</scope>
    <source>
        <strain evidence="2 3">UCM B-321</strain>
    </source>
</reference>
<accession>A0A0C2EDT5</accession>
<sequence>MTTQNQSATEEKKYFNLYLQGIGYLNSVRTITRHRQSYLKVSVAVLQGPADSADYTYIDCTVVGIEAKQLISHCAQEINSSREAVLACFTLSDLWVSPYIHQKGDRRGQPGAGLTSNLLSLSMIKINGETVYIAPPKENTSDESPANATQTPDALDTTDRPETIDDLEAIDSGDLTDGTEDTMAAHDAA</sequence>
<protein>
    <submittedName>
        <fullName evidence="2">Periplasmic TonB protein linking outer membrane to inner membrane</fullName>
    </submittedName>
</protein>
<dbReference type="STRING" id="226910.UCMB321_2099"/>
<comment type="caution">
    <text evidence="2">The sequence shown here is derived from an EMBL/GenBank/DDBJ whole genome shotgun (WGS) entry which is preliminary data.</text>
</comment>
<dbReference type="Pfam" id="PF12101">
    <property type="entry name" value="DUF3577"/>
    <property type="match status" value="1"/>
</dbReference>
<keyword evidence="3" id="KW-1185">Reference proteome</keyword>
<dbReference type="PATRIC" id="fig|226910.6.peg.2086"/>
<dbReference type="InterPro" id="IPR021960">
    <property type="entry name" value="DUF3577"/>
</dbReference>
<proteinExistence type="predicted"/>
<evidence type="ECO:0000313" key="2">
    <source>
        <dbReference type="EMBL" id="KIH84099.1"/>
    </source>
</evidence>
<dbReference type="RefSeq" id="WP_052451133.1">
    <property type="nucleotide sequence ID" value="NZ_JXDG01000022.1"/>
</dbReference>
<dbReference type="AlphaFoldDB" id="A0A0C2EDT5"/>
<organism evidence="2 3">
    <name type="scientific">Pseudomonas batumici</name>
    <dbReference type="NCBI Taxonomy" id="226910"/>
    <lineage>
        <taxon>Bacteria</taxon>
        <taxon>Pseudomonadati</taxon>
        <taxon>Pseudomonadota</taxon>
        <taxon>Gammaproteobacteria</taxon>
        <taxon>Pseudomonadales</taxon>
        <taxon>Pseudomonadaceae</taxon>
        <taxon>Pseudomonas</taxon>
    </lineage>
</organism>